<protein>
    <submittedName>
        <fullName evidence="1">YbaB/EbfC DNA-binding family protein</fullName>
    </submittedName>
</protein>
<proteinExistence type="predicted"/>
<dbReference type="GO" id="GO:0003677">
    <property type="term" value="F:DNA binding"/>
    <property type="evidence" value="ECO:0007669"/>
    <property type="project" value="UniProtKB-KW"/>
</dbReference>
<sequence length="92" mass="10018">MDGQIQYREFASALRGFRKTLTGIEATADSPGGLVRATTDAHGRLLELELDRRIYRATDSRALAATIAMTVHAAAEAARAEIERIAGELFSR</sequence>
<dbReference type="AlphaFoldDB" id="A0A2A9FG05"/>
<evidence type="ECO:0000313" key="1">
    <source>
        <dbReference type="EMBL" id="PFG49339.1"/>
    </source>
</evidence>
<dbReference type="RefSeq" id="WP_245914983.1">
    <property type="nucleotide sequence ID" value="NZ_JBIAKZ010000021.1"/>
</dbReference>
<organism evidence="1 2">
    <name type="scientific">Amycolatopsis sulphurea</name>
    <dbReference type="NCBI Taxonomy" id="76022"/>
    <lineage>
        <taxon>Bacteria</taxon>
        <taxon>Bacillati</taxon>
        <taxon>Actinomycetota</taxon>
        <taxon>Actinomycetes</taxon>
        <taxon>Pseudonocardiales</taxon>
        <taxon>Pseudonocardiaceae</taxon>
        <taxon>Amycolatopsis</taxon>
    </lineage>
</organism>
<dbReference type="Gene3D" id="3.30.1310.10">
    <property type="entry name" value="Nucleoid-associated protein YbaB-like domain"/>
    <property type="match status" value="1"/>
</dbReference>
<dbReference type="SUPFAM" id="SSF82607">
    <property type="entry name" value="YbaB-like"/>
    <property type="match status" value="1"/>
</dbReference>
<name>A0A2A9FG05_9PSEU</name>
<dbReference type="EMBL" id="PDJK01000002">
    <property type="protein sequence ID" value="PFG49339.1"/>
    <property type="molecule type" value="Genomic_DNA"/>
</dbReference>
<dbReference type="Pfam" id="PF02575">
    <property type="entry name" value="YbaB_DNA_bd"/>
    <property type="match status" value="1"/>
</dbReference>
<evidence type="ECO:0000313" key="2">
    <source>
        <dbReference type="Proteomes" id="UP000243542"/>
    </source>
</evidence>
<keyword evidence="2" id="KW-1185">Reference proteome</keyword>
<gene>
    <name evidence="1" type="ORF">ATK36_4488</name>
</gene>
<comment type="caution">
    <text evidence="1">The sequence shown here is derived from an EMBL/GenBank/DDBJ whole genome shotgun (WGS) entry which is preliminary data.</text>
</comment>
<dbReference type="InterPro" id="IPR036894">
    <property type="entry name" value="YbaB-like_sf"/>
</dbReference>
<dbReference type="InterPro" id="IPR004401">
    <property type="entry name" value="YbaB/EbfC"/>
</dbReference>
<reference evidence="1 2" key="1">
    <citation type="submission" date="2017-10" db="EMBL/GenBank/DDBJ databases">
        <title>Sequencing the genomes of 1000 actinobacteria strains.</title>
        <authorList>
            <person name="Klenk H.-P."/>
        </authorList>
    </citation>
    <scope>NUCLEOTIDE SEQUENCE [LARGE SCALE GENOMIC DNA]</scope>
    <source>
        <strain evidence="1 2">DSM 46092</strain>
    </source>
</reference>
<keyword evidence="1" id="KW-0238">DNA-binding</keyword>
<dbReference type="Proteomes" id="UP000243542">
    <property type="component" value="Unassembled WGS sequence"/>
</dbReference>
<accession>A0A2A9FG05</accession>